<dbReference type="PATRIC" id="fig|35623.3.peg.50"/>
<evidence type="ECO:0000256" key="2">
    <source>
        <dbReference type="ARBA" id="ARBA00022827"/>
    </source>
</evidence>
<dbReference type="PROSITE" id="PS00573">
    <property type="entry name" value="PYRIDINE_REDOX_2"/>
    <property type="match status" value="1"/>
</dbReference>
<dbReference type="EMBL" id="LK028559">
    <property type="protein sequence ID" value="CDR30124.1"/>
    <property type="molecule type" value="Genomic_DNA"/>
</dbReference>
<organism evidence="7 8">
    <name type="scientific">Acholeplasma oculi</name>
    <dbReference type="NCBI Taxonomy" id="35623"/>
    <lineage>
        <taxon>Bacteria</taxon>
        <taxon>Bacillati</taxon>
        <taxon>Mycoplasmatota</taxon>
        <taxon>Mollicutes</taxon>
        <taxon>Acholeplasmatales</taxon>
        <taxon>Acholeplasmataceae</taxon>
        <taxon>Acholeplasma</taxon>
    </lineage>
</organism>
<dbReference type="AlphaFoldDB" id="A0A061A9P7"/>
<reference evidence="8" key="1">
    <citation type="submission" date="2014-05" db="EMBL/GenBank/DDBJ databases">
        <authorList>
            <person name="Kube M."/>
        </authorList>
    </citation>
    <scope>NUCLEOTIDE SEQUENCE [LARGE SCALE GENOMIC DNA]</scope>
</reference>
<dbReference type="PRINTS" id="PR00469">
    <property type="entry name" value="PNDRDTASEII"/>
</dbReference>
<dbReference type="RefSeq" id="WP_045748723.1">
    <property type="nucleotide sequence ID" value="NZ_FUZK01000002.1"/>
</dbReference>
<dbReference type="KEGG" id="aoc:Aocu_00510"/>
<keyword evidence="1" id="KW-0285">Flavoprotein</keyword>
<dbReference type="GO" id="GO:0016668">
    <property type="term" value="F:oxidoreductase activity, acting on a sulfur group of donors, NAD(P) as acceptor"/>
    <property type="evidence" value="ECO:0007669"/>
    <property type="project" value="UniProtKB-ARBA"/>
</dbReference>
<evidence type="ECO:0000313" key="8">
    <source>
        <dbReference type="Proteomes" id="UP000032434"/>
    </source>
</evidence>
<dbReference type="InterPro" id="IPR036188">
    <property type="entry name" value="FAD/NAD-bd_sf"/>
</dbReference>
<dbReference type="OrthoDB" id="9806179at2"/>
<keyword evidence="3" id="KW-0560">Oxidoreductase</keyword>
<dbReference type="PRINTS" id="PR00368">
    <property type="entry name" value="FADPNR"/>
</dbReference>
<evidence type="ECO:0000256" key="1">
    <source>
        <dbReference type="ARBA" id="ARBA00022630"/>
    </source>
</evidence>
<protein>
    <submittedName>
        <fullName evidence="7">Pyridine nucleotide-disulphide oxidoreductase, class-II</fullName>
    </submittedName>
</protein>
<keyword evidence="4" id="KW-1015">Disulfide bond</keyword>
<dbReference type="FunCoup" id="A0A061A9P7">
    <property type="interactions" value="180"/>
</dbReference>
<keyword evidence="5" id="KW-0676">Redox-active center</keyword>
<accession>A0A061A9P7</accession>
<evidence type="ECO:0000256" key="5">
    <source>
        <dbReference type="ARBA" id="ARBA00023284"/>
    </source>
</evidence>
<feature type="domain" description="FAD/NAD(P)-binding" evidence="6">
    <location>
        <begin position="3"/>
        <end position="287"/>
    </location>
</feature>
<dbReference type="Pfam" id="PF07992">
    <property type="entry name" value="Pyr_redox_2"/>
    <property type="match status" value="1"/>
</dbReference>
<name>A0A061A9P7_9MOLU</name>
<dbReference type="InterPro" id="IPR008255">
    <property type="entry name" value="Pyr_nucl-diS_OxRdtase_2_AS"/>
</dbReference>
<dbReference type="Proteomes" id="UP000032434">
    <property type="component" value="Chromosome 1"/>
</dbReference>
<evidence type="ECO:0000259" key="6">
    <source>
        <dbReference type="Pfam" id="PF07992"/>
    </source>
</evidence>
<proteinExistence type="predicted"/>
<dbReference type="HOGENOM" id="CLU_031864_5_3_14"/>
<dbReference type="SUPFAM" id="SSF51905">
    <property type="entry name" value="FAD/NAD(P)-binding domain"/>
    <property type="match status" value="1"/>
</dbReference>
<gene>
    <name evidence="7" type="ORF">Aocu_00510</name>
</gene>
<dbReference type="Gene3D" id="3.50.50.60">
    <property type="entry name" value="FAD/NAD(P)-binding domain"/>
    <property type="match status" value="2"/>
</dbReference>
<evidence type="ECO:0000313" key="7">
    <source>
        <dbReference type="EMBL" id="CDR30124.1"/>
    </source>
</evidence>
<dbReference type="STRING" id="35623.Aocu_00510"/>
<dbReference type="InParanoid" id="A0A061A9P7"/>
<dbReference type="InterPro" id="IPR023753">
    <property type="entry name" value="FAD/NAD-binding_dom"/>
</dbReference>
<sequence>MIYDVLIIGSGPAGMTAAIYAKRANLNVMMFEKGAPGGQIVNTFEVENYPGFKKLSGYELATNMFEHVLELGVPVTFEEVKNVIDLGKIKEVHTENGIYQTKTVLIATGVVPRSLGVPNEDKFQANGISWCAICDGPLYKDKKVIVVGGGNSAVEESLFLTNIATHITVVQNLDHLTADPKAVELLKQAKNVDIIYNAEVKEFLGDAQLEGARIQTKEGFKDIQADGVFEYIGLVPITTFVSDLNITNSMGYVEVSDTFETKVPGIFSAGDCNVKKIRQIVTAVSDGAIATQNIIKYLENQHE</sequence>
<evidence type="ECO:0000256" key="3">
    <source>
        <dbReference type="ARBA" id="ARBA00023002"/>
    </source>
</evidence>
<evidence type="ECO:0000256" key="4">
    <source>
        <dbReference type="ARBA" id="ARBA00023157"/>
    </source>
</evidence>
<keyword evidence="2" id="KW-0274">FAD</keyword>
<keyword evidence="8" id="KW-1185">Reference proteome</keyword>
<dbReference type="PANTHER" id="PTHR48105">
    <property type="entry name" value="THIOREDOXIN REDUCTASE 1-RELATED-RELATED"/>
    <property type="match status" value="1"/>
</dbReference>
<dbReference type="InterPro" id="IPR050097">
    <property type="entry name" value="Ferredoxin-NADP_redctase_2"/>
</dbReference>